<gene>
    <name evidence="4" type="ORF">GGD69_005894</name>
    <name evidence="3" type="ORF">OI25_8222</name>
</gene>
<keyword evidence="3" id="KW-0614">Plasmid</keyword>
<reference evidence="3 5" key="1">
    <citation type="journal article" date="2015" name="Genome Announc.">
        <title>Complete genome sequences for 59 burkholderia isolates, both pathogenic and near neighbor.</title>
        <authorList>
            <person name="Johnson S.L."/>
            <person name="Bishop-Lilly K.A."/>
            <person name="Ladner J.T."/>
            <person name="Daligault H.E."/>
            <person name="Davenport K.W."/>
            <person name="Jaissle J."/>
            <person name="Frey K.G."/>
            <person name="Koroleva G.I."/>
            <person name="Bruce D.C."/>
            <person name="Coyne S.R."/>
            <person name="Broomall S.M."/>
            <person name="Li P.E."/>
            <person name="Teshima H."/>
            <person name="Gibbons H.S."/>
            <person name="Palacios G.F."/>
            <person name="Rosenzweig C.N."/>
            <person name="Redden C.L."/>
            <person name="Xu Y."/>
            <person name="Minogue T.D."/>
            <person name="Chain P.S."/>
        </authorList>
    </citation>
    <scope>NUCLEOTIDE SEQUENCE [LARGE SCALE GENOMIC DNA]</scope>
    <source>
        <strain evidence="3 5">ATCC BAA-463</strain>
        <plasmid evidence="3 5">pBIL</plasmid>
    </source>
</reference>
<dbReference type="Proteomes" id="UP000032614">
    <property type="component" value="Plasmid pBIL"/>
</dbReference>
<evidence type="ECO:0000313" key="6">
    <source>
        <dbReference type="Proteomes" id="UP000518681"/>
    </source>
</evidence>
<sequence>MKRMLMATCSSVLLLSNGAAFPQAGGTVSASGSMGMRDSGMASDAMASGAMGVKQHISKHAKKQGMNADRAASGGTGE</sequence>
<proteinExistence type="predicted"/>
<evidence type="ECO:0000256" key="1">
    <source>
        <dbReference type="SAM" id="MobiDB-lite"/>
    </source>
</evidence>
<dbReference type="Proteomes" id="UP000518681">
    <property type="component" value="Unassembled WGS sequence"/>
</dbReference>
<keyword evidence="2" id="KW-0732">Signal</keyword>
<dbReference type="KEGG" id="bfn:OI25_8222"/>
<accession>A0AAW3V6L8</accession>
<name>A0AAW3V6L8_9BURK</name>
<feature type="chain" id="PRO_5043295877" evidence="2">
    <location>
        <begin position="25"/>
        <end position="78"/>
    </location>
</feature>
<evidence type="ECO:0000313" key="5">
    <source>
        <dbReference type="Proteomes" id="UP000032614"/>
    </source>
</evidence>
<dbReference type="RefSeq" id="WP_028197102.1">
    <property type="nucleotide sequence ID" value="NZ_CADFGE010000013.1"/>
</dbReference>
<dbReference type="GeneID" id="66513423"/>
<dbReference type="AlphaFoldDB" id="A0AAW3V6L8"/>
<evidence type="ECO:0000313" key="4">
    <source>
        <dbReference type="EMBL" id="MBB6205000.1"/>
    </source>
</evidence>
<organism evidence="4 6">
    <name type="scientific">Paraburkholderia fungorum</name>
    <dbReference type="NCBI Taxonomy" id="134537"/>
    <lineage>
        <taxon>Bacteria</taxon>
        <taxon>Pseudomonadati</taxon>
        <taxon>Pseudomonadota</taxon>
        <taxon>Betaproteobacteria</taxon>
        <taxon>Burkholderiales</taxon>
        <taxon>Burkholderiaceae</taxon>
        <taxon>Paraburkholderia</taxon>
    </lineage>
</organism>
<evidence type="ECO:0000256" key="2">
    <source>
        <dbReference type="SAM" id="SignalP"/>
    </source>
</evidence>
<feature type="region of interest" description="Disordered" evidence="1">
    <location>
        <begin position="49"/>
        <end position="78"/>
    </location>
</feature>
<evidence type="ECO:0000313" key="3">
    <source>
        <dbReference type="EMBL" id="AJZ56439.1"/>
    </source>
</evidence>
<protein>
    <submittedName>
        <fullName evidence="4">Uncharacterized protein</fullName>
    </submittedName>
</protein>
<dbReference type="EMBL" id="JACIIK010000011">
    <property type="protein sequence ID" value="MBB6205000.1"/>
    <property type="molecule type" value="Genomic_DNA"/>
</dbReference>
<feature type="signal peptide" evidence="2">
    <location>
        <begin position="1"/>
        <end position="24"/>
    </location>
</feature>
<reference evidence="4 6" key="2">
    <citation type="submission" date="2020-08" db="EMBL/GenBank/DDBJ databases">
        <title>Genomic Encyclopedia of Type Strains, Phase IV (KMG-V): Genome sequencing to study the core and pangenomes of soil and plant-associated prokaryotes.</title>
        <authorList>
            <person name="Whitman W."/>
        </authorList>
    </citation>
    <scope>NUCLEOTIDE SEQUENCE [LARGE SCALE GENOMIC DNA]</scope>
    <source>
        <strain evidence="4 6">SEMIA 4013</strain>
    </source>
</reference>
<geneLocation type="plasmid" evidence="3 5">
    <name>pBIL</name>
</geneLocation>
<dbReference type="EMBL" id="CP010024">
    <property type="protein sequence ID" value="AJZ56439.1"/>
    <property type="molecule type" value="Genomic_DNA"/>
</dbReference>